<keyword evidence="1" id="KW-0479">Metal-binding</keyword>
<dbReference type="EMBL" id="MGHC01000029">
    <property type="protein sequence ID" value="OGM58878.1"/>
    <property type="molecule type" value="Genomic_DNA"/>
</dbReference>
<reference evidence="4 5" key="1">
    <citation type="journal article" date="2016" name="Nat. Commun.">
        <title>Thousands of microbial genomes shed light on interconnected biogeochemical processes in an aquifer system.</title>
        <authorList>
            <person name="Anantharaman K."/>
            <person name="Brown C.T."/>
            <person name="Hug L.A."/>
            <person name="Sharon I."/>
            <person name="Castelle C.J."/>
            <person name="Probst A.J."/>
            <person name="Thomas B.C."/>
            <person name="Singh A."/>
            <person name="Wilkins M.J."/>
            <person name="Karaoz U."/>
            <person name="Brodie E.L."/>
            <person name="Williams K.H."/>
            <person name="Hubbard S.S."/>
            <person name="Banfield J.F."/>
        </authorList>
    </citation>
    <scope>NUCLEOTIDE SEQUENCE [LARGE SCALE GENOMIC DNA]</scope>
</reference>
<sequence>MIKAIIFDFNRTLFDPLRNVPFTGALELILNLKKIFRLGLVSTGGESRVATISESGLREHFDYIRVVEQKNEQVFLDFLKRFNFEPQELAVVGDYLGDEIACGNKIGAVTIWYKEWAALTMKVENEGHKPQFIAESYKDIQKILSVK</sequence>
<dbReference type="PANTHER" id="PTHR46470">
    <property type="entry name" value="N-ACYLNEURAMINATE-9-PHOSPHATASE"/>
    <property type="match status" value="1"/>
</dbReference>
<evidence type="ECO:0000256" key="3">
    <source>
        <dbReference type="ARBA" id="ARBA00022842"/>
    </source>
</evidence>
<dbReference type="Proteomes" id="UP000179018">
    <property type="component" value="Unassembled WGS sequence"/>
</dbReference>
<dbReference type="InterPro" id="IPR036412">
    <property type="entry name" value="HAD-like_sf"/>
</dbReference>
<dbReference type="InterPro" id="IPR051400">
    <property type="entry name" value="HAD-like_hydrolase"/>
</dbReference>
<evidence type="ECO:0000313" key="5">
    <source>
        <dbReference type="Proteomes" id="UP000179018"/>
    </source>
</evidence>
<proteinExistence type="predicted"/>
<organism evidence="4 5">
    <name type="scientific">Candidatus Woesebacteria bacterium RIFCSPLOWO2_01_FULL_39_10</name>
    <dbReference type="NCBI Taxonomy" id="1802516"/>
    <lineage>
        <taxon>Bacteria</taxon>
        <taxon>Candidatus Woeseibacteriota</taxon>
    </lineage>
</organism>
<evidence type="ECO:0000256" key="2">
    <source>
        <dbReference type="ARBA" id="ARBA00022801"/>
    </source>
</evidence>
<dbReference type="STRING" id="1802516.A3A75_06470"/>
<dbReference type="InterPro" id="IPR041492">
    <property type="entry name" value="HAD_2"/>
</dbReference>
<keyword evidence="2" id="KW-0378">Hydrolase</keyword>
<dbReference type="Gene3D" id="3.40.50.1000">
    <property type="entry name" value="HAD superfamily/HAD-like"/>
    <property type="match status" value="1"/>
</dbReference>
<accession>A0A1F8B686</accession>
<comment type="caution">
    <text evidence="4">The sequence shown here is derived from an EMBL/GenBank/DDBJ whole genome shotgun (WGS) entry which is preliminary data.</text>
</comment>
<evidence type="ECO:0008006" key="6">
    <source>
        <dbReference type="Google" id="ProtNLM"/>
    </source>
</evidence>
<dbReference type="SUPFAM" id="SSF56784">
    <property type="entry name" value="HAD-like"/>
    <property type="match status" value="1"/>
</dbReference>
<evidence type="ECO:0000313" key="4">
    <source>
        <dbReference type="EMBL" id="OGM58878.1"/>
    </source>
</evidence>
<dbReference type="GO" id="GO:0046872">
    <property type="term" value="F:metal ion binding"/>
    <property type="evidence" value="ECO:0007669"/>
    <property type="project" value="UniProtKB-KW"/>
</dbReference>
<protein>
    <recommendedName>
        <fullName evidence="6">HAD family hydrolase</fullName>
    </recommendedName>
</protein>
<dbReference type="PANTHER" id="PTHR46470:SF2">
    <property type="entry name" value="GLYCERALDEHYDE 3-PHOSPHATE PHOSPHATASE"/>
    <property type="match status" value="1"/>
</dbReference>
<name>A0A1F8B686_9BACT</name>
<dbReference type="AlphaFoldDB" id="A0A1F8B686"/>
<dbReference type="GO" id="GO:0016791">
    <property type="term" value="F:phosphatase activity"/>
    <property type="evidence" value="ECO:0007669"/>
    <property type="project" value="TreeGrafter"/>
</dbReference>
<gene>
    <name evidence="4" type="ORF">A3A75_06470</name>
</gene>
<keyword evidence="3" id="KW-0460">Magnesium</keyword>
<dbReference type="InterPro" id="IPR023214">
    <property type="entry name" value="HAD_sf"/>
</dbReference>
<evidence type="ECO:0000256" key="1">
    <source>
        <dbReference type="ARBA" id="ARBA00022723"/>
    </source>
</evidence>
<dbReference type="Pfam" id="PF13419">
    <property type="entry name" value="HAD_2"/>
    <property type="match status" value="1"/>
</dbReference>